<dbReference type="Pfam" id="PF15463">
    <property type="entry name" value="ECM11"/>
    <property type="match status" value="1"/>
</dbReference>
<feature type="compositionally biased region" description="Basic and acidic residues" evidence="1">
    <location>
        <begin position="251"/>
        <end position="265"/>
    </location>
</feature>
<proteinExistence type="predicted"/>
<feature type="region of interest" description="Disordered" evidence="1">
    <location>
        <begin position="1"/>
        <end position="33"/>
    </location>
</feature>
<dbReference type="AlphaFoldDB" id="A0A423WQ09"/>
<feature type="region of interest" description="Disordered" evidence="1">
    <location>
        <begin position="215"/>
        <end position="303"/>
    </location>
</feature>
<dbReference type="OrthoDB" id="5346740at2759"/>
<dbReference type="GO" id="GO:0042790">
    <property type="term" value="P:nucleolar large rRNA transcription by RNA polymerase I"/>
    <property type="evidence" value="ECO:0007669"/>
    <property type="project" value="TreeGrafter"/>
</dbReference>
<dbReference type="Proteomes" id="UP000284375">
    <property type="component" value="Unassembled WGS sequence"/>
</dbReference>
<feature type="compositionally biased region" description="Basic and acidic residues" evidence="1">
    <location>
        <begin position="113"/>
        <end position="127"/>
    </location>
</feature>
<reference evidence="3 4" key="1">
    <citation type="submission" date="2015-09" db="EMBL/GenBank/DDBJ databases">
        <title>Host preference determinants of Valsa canker pathogens revealed by comparative genomics.</title>
        <authorList>
            <person name="Yin Z."/>
            <person name="Huang L."/>
        </authorList>
    </citation>
    <scope>NUCLEOTIDE SEQUENCE [LARGE SCALE GENOMIC DNA]</scope>
    <source>
        <strain evidence="3 4">YSFL</strain>
    </source>
</reference>
<comment type="caution">
    <text evidence="3">The sequence shown here is derived from an EMBL/GenBank/DDBJ whole genome shotgun (WGS) entry which is preliminary data.</text>
</comment>
<name>A0A423WQ09_CYTCH</name>
<dbReference type="PANTHER" id="PTHR28244">
    <property type="entry name" value="RNA POLYMERASE I-SPECIFIC TRANSCRIPTION INITIATION FACTOR RRN11"/>
    <property type="match status" value="1"/>
</dbReference>
<keyword evidence="4" id="KW-1185">Reference proteome</keyword>
<dbReference type="PANTHER" id="PTHR28244:SF3">
    <property type="entry name" value="EXTRACELLULAR MUTANT PROTEIN 11 C-TERMINAL DOMAIN-CONTAINING PROTEIN"/>
    <property type="match status" value="1"/>
</dbReference>
<dbReference type="InterPro" id="IPR029178">
    <property type="entry name" value="Ecm11_C"/>
</dbReference>
<feature type="compositionally biased region" description="Polar residues" evidence="1">
    <location>
        <begin position="226"/>
        <end position="235"/>
    </location>
</feature>
<dbReference type="GO" id="GO:0017025">
    <property type="term" value="F:TBP-class protein binding"/>
    <property type="evidence" value="ECO:0007669"/>
    <property type="project" value="TreeGrafter"/>
</dbReference>
<evidence type="ECO:0000313" key="3">
    <source>
        <dbReference type="EMBL" id="ROW05432.1"/>
    </source>
</evidence>
<feature type="region of interest" description="Disordered" evidence="1">
    <location>
        <begin position="69"/>
        <end position="181"/>
    </location>
</feature>
<dbReference type="EMBL" id="LJZO01000001">
    <property type="protein sequence ID" value="ROW05432.1"/>
    <property type="molecule type" value="Genomic_DNA"/>
</dbReference>
<organism evidence="3 4">
    <name type="scientific">Cytospora chrysosperma</name>
    <name type="common">Cytospora canker fungus</name>
    <name type="synonym">Sphaeria chrysosperma</name>
    <dbReference type="NCBI Taxonomy" id="252740"/>
    <lineage>
        <taxon>Eukaryota</taxon>
        <taxon>Fungi</taxon>
        <taxon>Dikarya</taxon>
        <taxon>Ascomycota</taxon>
        <taxon>Pezizomycotina</taxon>
        <taxon>Sordariomycetes</taxon>
        <taxon>Sordariomycetidae</taxon>
        <taxon>Diaporthales</taxon>
        <taxon>Cytosporaceae</taxon>
        <taxon>Cytospora</taxon>
    </lineage>
</organism>
<dbReference type="InterPro" id="IPR053029">
    <property type="entry name" value="RNA_pol_I-specific_init_factor"/>
</dbReference>
<evidence type="ECO:0000313" key="4">
    <source>
        <dbReference type="Proteomes" id="UP000284375"/>
    </source>
</evidence>
<evidence type="ECO:0000256" key="1">
    <source>
        <dbReference type="SAM" id="MobiDB-lite"/>
    </source>
</evidence>
<dbReference type="GO" id="GO:0070860">
    <property type="term" value="C:RNA polymerase I core factor complex"/>
    <property type="evidence" value="ECO:0007669"/>
    <property type="project" value="TreeGrafter"/>
</dbReference>
<accession>A0A423WQ09</accession>
<feature type="compositionally biased region" description="Basic and acidic residues" evidence="1">
    <location>
        <begin position="421"/>
        <end position="431"/>
    </location>
</feature>
<evidence type="ECO:0000259" key="2">
    <source>
        <dbReference type="Pfam" id="PF15463"/>
    </source>
</evidence>
<gene>
    <name evidence="3" type="ORF">VSDG_00386</name>
</gene>
<feature type="region of interest" description="Disordered" evidence="1">
    <location>
        <begin position="318"/>
        <end position="442"/>
    </location>
</feature>
<feature type="compositionally biased region" description="Acidic residues" evidence="1">
    <location>
        <begin position="318"/>
        <end position="334"/>
    </location>
</feature>
<dbReference type="GO" id="GO:0001164">
    <property type="term" value="F:RNA polymerase I core promoter sequence-specific DNA binding"/>
    <property type="evidence" value="ECO:0007669"/>
    <property type="project" value="TreeGrafter"/>
</dbReference>
<sequence>MVPTARKKMQSFIQKQEAGTAINPHGPASPPLQAITMSASQPVVSTSLPMAARQDRQAVAEAMKIPMPVSKPSRLGKATLPAPASPRFNESILPQPDEAHDGEPGWEPPAEEPQQHEEGEGGLRDVWEEQSTIHSLFSEGESNRPAAAQPPVYNDDASDIVDNRQPPLRSRKLHHRSSESAPFFQLENGEVRMPYTMPRGFSTSMITHAPINTKADAPVYRRDPFGSTSGESSPKPSRDPSFLRSNFPIRGGEETKRFSHLERASHRIQSPRRASPETYDSASDIAEPQAYMKQTKEPTHVAKRSTIFQAVERAVLDLDGDDSDVSSQGDDSEEQERQHTPKAAKKWTIPDDATVVLNPLKPTVPQKPQKTVVLQEEALPGSLMPRAPAKQHSPSKKRRRSIDYDDAALQEMDFSELQNEPFDHDPTREVAKSPAKPPADNLGDRLMFYSNKDESAQADFFTQMPVREWEDSGDWFLERFGDIVSKMREARQMKRKVVEKYEAEISIREEEVRRKKESIDRKLLRLKHDSAVMLRGDQSHG</sequence>
<dbReference type="STRING" id="252740.A0A423WQ09"/>
<protein>
    <recommendedName>
        <fullName evidence="2">Extracellular mutant protein 11 C-terminal domain-containing protein</fullName>
    </recommendedName>
</protein>
<feature type="domain" description="Extracellular mutant protein 11 C-terminal" evidence="2">
    <location>
        <begin position="403"/>
        <end position="534"/>
    </location>
</feature>